<evidence type="ECO:0000313" key="2">
    <source>
        <dbReference type="Proteomes" id="UP000717585"/>
    </source>
</evidence>
<dbReference type="AlphaFoldDB" id="A0A8J6ARR2"/>
<proteinExistence type="predicted"/>
<protein>
    <submittedName>
        <fullName evidence="1">Uncharacterized protein</fullName>
    </submittedName>
</protein>
<comment type="caution">
    <text evidence="1">The sequence shown here is derived from an EMBL/GenBank/DDBJ whole genome shotgun (WGS) entry which is preliminary data.</text>
</comment>
<gene>
    <name evidence="1" type="ORF">J8273_7926</name>
</gene>
<dbReference type="EMBL" id="JAHDYR010000064">
    <property type="protein sequence ID" value="KAG9390575.1"/>
    <property type="molecule type" value="Genomic_DNA"/>
</dbReference>
<reference evidence="1" key="1">
    <citation type="submission" date="2021-05" db="EMBL/GenBank/DDBJ databases">
        <title>A free-living protist that lacks canonical eukaryotic 1 DNA replication and segregation systems.</title>
        <authorList>
            <person name="Salas-Leiva D.E."/>
            <person name="Tromer E.C."/>
            <person name="Curtis B.A."/>
            <person name="Jerlstrom-Hultqvist J."/>
            <person name="Kolisko M."/>
            <person name="Yi Z."/>
            <person name="Salas-Leiva J.S."/>
            <person name="Gallot-Lavallee L."/>
            <person name="Kops G.J.P.L."/>
            <person name="Archibald J.M."/>
            <person name="Simpson A.G.B."/>
            <person name="Roger A.J."/>
        </authorList>
    </citation>
    <scope>NUCLEOTIDE SEQUENCE</scope>
    <source>
        <strain evidence="1">BICM</strain>
    </source>
</reference>
<accession>A0A8J6ARR2</accession>
<organism evidence="1 2">
    <name type="scientific">Carpediemonas membranifera</name>
    <dbReference type="NCBI Taxonomy" id="201153"/>
    <lineage>
        <taxon>Eukaryota</taxon>
        <taxon>Metamonada</taxon>
        <taxon>Carpediemonas-like organisms</taxon>
        <taxon>Carpediemonas</taxon>
    </lineage>
</organism>
<evidence type="ECO:0000313" key="1">
    <source>
        <dbReference type="EMBL" id="KAG9390575.1"/>
    </source>
</evidence>
<dbReference type="Proteomes" id="UP000717585">
    <property type="component" value="Unassembled WGS sequence"/>
</dbReference>
<sequence>MSSDEIVFTEDDSFPEFENRDICLDDLDAELAQKNKEWESDWEFDENDEFSQILRQKLQQQNLLPINQ</sequence>
<keyword evidence="2" id="KW-1185">Reference proteome</keyword>
<name>A0A8J6ARR2_9EUKA</name>